<keyword evidence="3" id="KW-1185">Reference proteome</keyword>
<dbReference type="OrthoDB" id="2881498at2"/>
<dbReference type="EMBL" id="LXND01000046">
    <property type="protein sequence ID" value="OAD64099.1"/>
    <property type="molecule type" value="Genomic_DNA"/>
</dbReference>
<dbReference type="Proteomes" id="UP001275867">
    <property type="component" value="Unassembled WGS sequence"/>
</dbReference>
<protein>
    <submittedName>
        <fullName evidence="1">Uncharacterized protein</fullName>
    </submittedName>
</protein>
<dbReference type="RefSeq" id="WP_057783342.1">
    <property type="nucleotide sequence ID" value="NZ_BJWE01000009.1"/>
</dbReference>
<dbReference type="Proteomes" id="UP000077280">
    <property type="component" value="Unassembled WGS sequence"/>
</dbReference>
<gene>
    <name evidence="2" type="ORF">A7K95_06590</name>
    <name evidence="1" type="ORF">GA842_10275</name>
</gene>
<dbReference type="GeneID" id="93382352"/>
<name>A0A176TKB2_9LACO</name>
<proteinExistence type="predicted"/>
<evidence type="ECO:0000313" key="4">
    <source>
        <dbReference type="Proteomes" id="UP001275867"/>
    </source>
</evidence>
<comment type="caution">
    <text evidence="1">The sequence shown here is derived from an EMBL/GenBank/DDBJ whole genome shotgun (WGS) entry which is preliminary data.</text>
</comment>
<reference evidence="1" key="2">
    <citation type="submission" date="2019-10" db="EMBL/GenBank/DDBJ databases">
        <title>Malate fermentation in French cider.</title>
        <authorList>
            <person name="Cousin F.J."/>
            <person name="Medina Fernandez S."/>
            <person name="Misery B."/>
            <person name="Laplace J.-M."/>
            <person name="Cretenet M."/>
        </authorList>
    </citation>
    <scope>NUCLEOTIDE SEQUENCE</scope>
    <source>
        <strain evidence="1">UCMA15901</strain>
    </source>
</reference>
<reference evidence="2 3" key="1">
    <citation type="submission" date="2016-05" db="EMBL/GenBank/DDBJ databases">
        <title>Draft genome sequence of Pediococcus parvulus 2.6, a probiotic beta-glucan producer strain.</title>
        <authorList>
            <person name="Mohedano M.L."/>
            <person name="Perez-Ramos A."/>
            <person name="Duenas M.T."/>
            <person name="Lamontanara A."/>
            <person name="Orru L."/>
            <person name="Spano G."/>
            <person name="Capozzi V."/>
            <person name="Lopez P."/>
        </authorList>
    </citation>
    <scope>NUCLEOTIDE SEQUENCE [LARGE SCALE GENOMIC DNA]</scope>
    <source>
        <strain evidence="2 3">2.6</strain>
    </source>
</reference>
<dbReference type="AlphaFoldDB" id="A0A176TKB2"/>
<evidence type="ECO:0000313" key="1">
    <source>
        <dbReference type="EMBL" id="MDV7695223.1"/>
    </source>
</evidence>
<evidence type="ECO:0000313" key="3">
    <source>
        <dbReference type="Proteomes" id="UP000077280"/>
    </source>
</evidence>
<evidence type="ECO:0000313" key="2">
    <source>
        <dbReference type="EMBL" id="OAD64099.1"/>
    </source>
</evidence>
<accession>A0A176TKB2</accession>
<organism evidence="1 4">
    <name type="scientific">Pediococcus parvulus</name>
    <dbReference type="NCBI Taxonomy" id="54062"/>
    <lineage>
        <taxon>Bacteria</taxon>
        <taxon>Bacillati</taxon>
        <taxon>Bacillota</taxon>
        <taxon>Bacilli</taxon>
        <taxon>Lactobacillales</taxon>
        <taxon>Lactobacillaceae</taxon>
        <taxon>Pediococcus</taxon>
    </lineage>
</organism>
<sequence length="72" mass="7995">MIAINSPQKQDDITKLLTESDGDFKYEFVKKTGMKLEFKVTPDDSAAAAKEAKSLIKGQPWGSVLFFQVLAE</sequence>
<dbReference type="EMBL" id="WERX01000048">
    <property type="protein sequence ID" value="MDV7695223.1"/>
    <property type="molecule type" value="Genomic_DNA"/>
</dbReference>